<evidence type="ECO:0000313" key="8">
    <source>
        <dbReference type="Proteomes" id="UP000547458"/>
    </source>
</evidence>
<keyword evidence="7" id="KW-0540">Nuclease</keyword>
<evidence type="ECO:0000313" key="7">
    <source>
        <dbReference type="EMBL" id="NJC22779.1"/>
    </source>
</evidence>
<reference evidence="7 8" key="1">
    <citation type="submission" date="2020-03" db="EMBL/GenBank/DDBJ databases">
        <title>Sequencing the genomes of 1000 actinobacteria strains.</title>
        <authorList>
            <person name="Klenk H.-P."/>
        </authorList>
    </citation>
    <scope>NUCLEOTIDE SEQUENCE [LARGE SCALE GENOMIC DNA]</scope>
    <source>
        <strain evidence="7 8">DSM 16403</strain>
    </source>
</reference>
<dbReference type="EMBL" id="JAATJL010000001">
    <property type="protein sequence ID" value="NJC22779.1"/>
    <property type="molecule type" value="Genomic_DNA"/>
</dbReference>
<feature type="region of interest" description="Disordered" evidence="5">
    <location>
        <begin position="553"/>
        <end position="572"/>
    </location>
</feature>
<dbReference type="Gene3D" id="3.40.50.300">
    <property type="entry name" value="P-loop containing nucleotide triphosphate hydrolases"/>
    <property type="match status" value="2"/>
</dbReference>
<sequence>MRIHRLEIQAFGPFAERQHVDFDALTEQGLFLLNGPTGAGKSSVLDAVCYALYGSVPGARQTAKRLRSDHAPENLMPEVVCEFSAGSRRLEVTRNPAWQRPAKRGKGTTPEQAKTLLRERVEGEWITRSTRNDEAGAELQALLGMNREQFTRVVMLPQGEFAAFLRADAATRAELLQRLFATDRFSTVEQLLADYAASAAAGREKAEGELDAVLARATEEVRRHGLEDDECEDVPGEGGTAENQTGQPNLIILQDRLMSAVQRGRERVADLKVLRDASVEKRSRLEGERRDRTGYQRLLAETESNRKNLLVAAELQKAIENHRRAQVLEGPLQARDQCGEELRLREDSLRSAVTRLRRNELADREVPELTELLSDERLEGLETAYRRIREELAATLAAQPQERELAALHTRIAGAERKVEEHASDAWRCAGTREELEAELAAGTTDLHAAETASARAVGLTSECEEVTGRLALHSKAETAEQSLEHLEDLHRTHTGLFLEAKEHWLEKLRLRLEQAAAELAAGLREGDPCPVCGGEEHPEPATIGDHALVSREEEERARTDQEHAEQRLRETSKARDAAALEAAGLRARVGSLDPEDARETLRGLQQELAETELSASRLPALSAKKLELERRLTELEARRQELVRSEARESSLIAALREQAAALTLRVDAVRAGYSSVEERVAALRQVEEGIGAVCSAISRRDHAQESFATAETALQTRLADSGFVRDQAVRDALLPHGRAAEAERTIREAESTAHRIELELQRPENLSAAALDREGHAVPRIEDIDAAARSEEDALTKLERAVLDVGLLEQSVVQLASYADRVKILEERLEPLRRAHQLAKSVADTARGNGENLYKMSLATYVLAARLEQVADAATERLQQMSDGRYALVHSDAKSGNKKSGLGLHVTDNWTGTSRDTATLSGGESFMASLALALGLADVVQQESGGLDIETLFVDEGFGSLDEQSLEQVMDALENLRDGGRVVGLVSHVPELKQRIPAQLLVLKGRTGSTLRFVDQLQRV</sequence>
<dbReference type="Proteomes" id="UP000547458">
    <property type="component" value="Unassembled WGS sequence"/>
</dbReference>
<comment type="caution">
    <text evidence="7">The sequence shown here is derived from an EMBL/GenBank/DDBJ whole genome shotgun (WGS) entry which is preliminary data.</text>
</comment>
<dbReference type="GO" id="GO:0006302">
    <property type="term" value="P:double-strand break repair"/>
    <property type="evidence" value="ECO:0007669"/>
    <property type="project" value="InterPro"/>
</dbReference>
<dbReference type="InterPro" id="IPR027417">
    <property type="entry name" value="P-loop_NTPase"/>
</dbReference>
<feature type="coiled-coil region" evidence="4">
    <location>
        <begin position="741"/>
        <end position="803"/>
    </location>
</feature>
<gene>
    <name evidence="7" type="ORF">BJ994_001855</name>
</gene>
<dbReference type="SUPFAM" id="SSF52540">
    <property type="entry name" value="P-loop containing nucleoside triphosphate hydrolases"/>
    <property type="match status" value="1"/>
</dbReference>
<feature type="domain" description="Rad50/SbcC-type AAA" evidence="6">
    <location>
        <begin position="5"/>
        <end position="195"/>
    </location>
</feature>
<dbReference type="RefSeq" id="WP_167993569.1">
    <property type="nucleotide sequence ID" value="NZ_JAATJL010000001.1"/>
</dbReference>
<dbReference type="InterPro" id="IPR038729">
    <property type="entry name" value="Rad50/SbcC_AAA"/>
</dbReference>
<organism evidence="7 8">
    <name type="scientific">Arthrobacter pigmenti</name>
    <dbReference type="NCBI Taxonomy" id="271432"/>
    <lineage>
        <taxon>Bacteria</taxon>
        <taxon>Bacillati</taxon>
        <taxon>Actinomycetota</taxon>
        <taxon>Actinomycetes</taxon>
        <taxon>Micrococcales</taxon>
        <taxon>Micrococcaceae</taxon>
        <taxon>Arthrobacter</taxon>
    </lineage>
</organism>
<name>A0A846RNX9_9MICC</name>
<feature type="coiled-coil region" evidence="4">
    <location>
        <begin position="619"/>
        <end position="646"/>
    </location>
</feature>
<dbReference type="GO" id="GO:0004527">
    <property type="term" value="F:exonuclease activity"/>
    <property type="evidence" value="ECO:0007669"/>
    <property type="project" value="UniProtKB-KW"/>
</dbReference>
<dbReference type="AlphaFoldDB" id="A0A846RNX9"/>
<feature type="region of interest" description="Disordered" evidence="5">
    <location>
        <begin position="224"/>
        <end position="247"/>
    </location>
</feature>
<dbReference type="Pfam" id="PF13558">
    <property type="entry name" value="SbcC_Walker_B"/>
    <property type="match status" value="1"/>
</dbReference>
<keyword evidence="4" id="KW-0175">Coiled coil</keyword>
<evidence type="ECO:0000256" key="2">
    <source>
        <dbReference type="ARBA" id="ARBA00011322"/>
    </source>
</evidence>
<evidence type="ECO:0000256" key="5">
    <source>
        <dbReference type="SAM" id="MobiDB-lite"/>
    </source>
</evidence>
<evidence type="ECO:0000256" key="1">
    <source>
        <dbReference type="ARBA" id="ARBA00006930"/>
    </source>
</evidence>
<evidence type="ECO:0000256" key="4">
    <source>
        <dbReference type="SAM" id="Coils"/>
    </source>
</evidence>
<dbReference type="PANTHER" id="PTHR32114:SF2">
    <property type="entry name" value="ABC TRANSPORTER ABCH.3"/>
    <property type="match status" value="1"/>
</dbReference>
<keyword evidence="7" id="KW-0269">Exonuclease</keyword>
<dbReference type="GO" id="GO:0016887">
    <property type="term" value="F:ATP hydrolysis activity"/>
    <property type="evidence" value="ECO:0007669"/>
    <property type="project" value="InterPro"/>
</dbReference>
<feature type="coiled-coil region" evidence="4">
    <location>
        <begin position="499"/>
        <end position="526"/>
    </location>
</feature>
<evidence type="ECO:0000259" key="6">
    <source>
        <dbReference type="Pfam" id="PF13476"/>
    </source>
</evidence>
<comment type="similarity">
    <text evidence="1">Belongs to the SMC family. SbcC subfamily.</text>
</comment>
<protein>
    <recommendedName>
        <fullName evidence="3">Nuclease SbcCD subunit C</fullName>
    </recommendedName>
</protein>
<keyword evidence="8" id="KW-1185">Reference proteome</keyword>
<comment type="subunit">
    <text evidence="2">Heterodimer of SbcC and SbcD.</text>
</comment>
<accession>A0A846RNX9</accession>
<proteinExistence type="inferred from homology"/>
<evidence type="ECO:0000256" key="3">
    <source>
        <dbReference type="ARBA" id="ARBA00013368"/>
    </source>
</evidence>
<dbReference type="PANTHER" id="PTHR32114">
    <property type="entry name" value="ABC TRANSPORTER ABCH.3"/>
    <property type="match status" value="1"/>
</dbReference>
<dbReference type="Pfam" id="PF13476">
    <property type="entry name" value="AAA_23"/>
    <property type="match status" value="1"/>
</dbReference>
<keyword evidence="7" id="KW-0378">Hydrolase</keyword>